<dbReference type="PROSITE" id="PS51084">
    <property type="entry name" value="HIT_2"/>
    <property type="match status" value="1"/>
</dbReference>
<dbReference type="GO" id="GO:0003877">
    <property type="term" value="F:ATP:ADP adenylyltransferase activity"/>
    <property type="evidence" value="ECO:0007669"/>
    <property type="project" value="UniProtKB-EC"/>
</dbReference>
<reference evidence="7" key="1">
    <citation type="submission" date="2020-08" db="EMBL/GenBank/DDBJ databases">
        <title>Genomic Encyclopedia of Type Strains, Phase IV (KMG-V): Genome sequencing to study the core and pangenomes of soil and plant-associated prokaryotes.</title>
        <authorList>
            <person name="Whitman W."/>
        </authorList>
    </citation>
    <scope>NUCLEOTIDE SEQUENCE [LARGE SCALE GENOMIC DNA]</scope>
    <source>
        <strain evidence="7">M8UP27</strain>
    </source>
</reference>
<accession>A0A7W8IHT6</accession>
<comment type="caution">
    <text evidence="7">The sequence shown here is derived from an EMBL/GenBank/DDBJ whole genome shotgun (WGS) entry which is preliminary data.</text>
</comment>
<evidence type="ECO:0000256" key="4">
    <source>
        <dbReference type="PROSITE-ProRule" id="PRU00464"/>
    </source>
</evidence>
<proteinExistence type="predicted"/>
<evidence type="ECO:0000256" key="3">
    <source>
        <dbReference type="PIRSR" id="PIRSR639383-2"/>
    </source>
</evidence>
<evidence type="ECO:0000256" key="1">
    <source>
        <dbReference type="ARBA" id="ARBA00022741"/>
    </source>
</evidence>
<dbReference type="Pfam" id="PF01230">
    <property type="entry name" value="HIT"/>
    <property type="match status" value="1"/>
</dbReference>
<dbReference type="EC" id="2.7.7.53" evidence="7"/>
<organism evidence="7 8">
    <name type="scientific">Tunturiibacter empetritectus</name>
    <dbReference type="NCBI Taxonomy" id="3069691"/>
    <lineage>
        <taxon>Bacteria</taxon>
        <taxon>Pseudomonadati</taxon>
        <taxon>Acidobacteriota</taxon>
        <taxon>Terriglobia</taxon>
        <taxon>Terriglobales</taxon>
        <taxon>Acidobacteriaceae</taxon>
        <taxon>Tunturiibacter</taxon>
    </lineage>
</organism>
<feature type="binding site" evidence="3">
    <location>
        <position position="193"/>
    </location>
    <ligand>
        <name>substrate</name>
    </ligand>
</feature>
<keyword evidence="7" id="KW-0548">Nucleotidyltransferase</keyword>
<dbReference type="InterPro" id="IPR052908">
    <property type="entry name" value="AP-4-A_phosphorylase"/>
</dbReference>
<feature type="region of interest" description="Disordered" evidence="5">
    <location>
        <begin position="1"/>
        <end position="36"/>
    </location>
</feature>
<dbReference type="EMBL" id="JACHDY010000002">
    <property type="protein sequence ID" value="MBB5317419.1"/>
    <property type="molecule type" value="Genomic_DNA"/>
</dbReference>
<evidence type="ECO:0000256" key="5">
    <source>
        <dbReference type="SAM" id="MobiDB-lite"/>
    </source>
</evidence>
<feature type="active site" description="Tele-AMP-histidine intermediate" evidence="2">
    <location>
        <position position="191"/>
    </location>
</feature>
<dbReference type="PANTHER" id="PTHR42997">
    <property type="entry name" value="HIT FAMILY HYDROLASE"/>
    <property type="match status" value="1"/>
</dbReference>
<gene>
    <name evidence="7" type="ORF">HDF09_002088</name>
</gene>
<evidence type="ECO:0000313" key="8">
    <source>
        <dbReference type="Proteomes" id="UP000568106"/>
    </source>
</evidence>
<dbReference type="Gene3D" id="3.30.428.10">
    <property type="entry name" value="HIT-like"/>
    <property type="match status" value="1"/>
</dbReference>
<keyword evidence="7" id="KW-0808">Transferase</keyword>
<dbReference type="InterPro" id="IPR036265">
    <property type="entry name" value="HIT-like_sf"/>
</dbReference>
<evidence type="ECO:0000256" key="2">
    <source>
        <dbReference type="PIRSR" id="PIRSR639383-1"/>
    </source>
</evidence>
<feature type="short sequence motif" description="Histidine triad motif" evidence="4">
    <location>
        <begin position="189"/>
        <end position="193"/>
    </location>
</feature>
<name>A0A7W8IHT6_9BACT</name>
<dbReference type="InterPro" id="IPR011146">
    <property type="entry name" value="HIT-like"/>
</dbReference>
<keyword evidence="1" id="KW-0547">Nucleotide-binding</keyword>
<keyword evidence="8" id="KW-1185">Reference proteome</keyword>
<evidence type="ECO:0000259" key="6">
    <source>
        <dbReference type="PROSITE" id="PS51084"/>
    </source>
</evidence>
<protein>
    <submittedName>
        <fullName evidence="7">ATP adenylyltransferase</fullName>
        <ecNumber evidence="7">2.7.7.53</ecNumber>
    </submittedName>
</protein>
<dbReference type="InterPro" id="IPR039383">
    <property type="entry name" value="FHIT"/>
</dbReference>
<dbReference type="PANTHER" id="PTHR42997:SF1">
    <property type="entry name" value="AP-4-A PHOSPHORYLASE"/>
    <property type="match status" value="1"/>
</dbReference>
<evidence type="ECO:0000313" key="7">
    <source>
        <dbReference type="EMBL" id="MBB5317419.1"/>
    </source>
</evidence>
<sequence length="229" mass="25476">MQRVCAKPGKAQGTSLNRTRQPVRPHPQPEGALPPRYTRRMDRLWTPWRYSYITRSDPQAKSGVPEALSAWPPTEAQDKHCVFCNMIAAVDYAVDHGMDRLAAEKAAHIVWRGQTCFICLNAFPYSTGHLLLLPYQHLDTLAALPVEVAQELMALAQRSELALRQVYLPGGINMGLNLGEAAGAGIAAHMHLHALPRWSGDTNFMTVTAETRVLPEALDVTWEKLRTAF</sequence>
<feature type="binding site" evidence="3">
    <location>
        <position position="121"/>
    </location>
    <ligand>
        <name>substrate</name>
    </ligand>
</feature>
<feature type="domain" description="HIT" evidence="6">
    <location>
        <begin position="96"/>
        <end position="204"/>
    </location>
</feature>
<dbReference type="Proteomes" id="UP000568106">
    <property type="component" value="Unassembled WGS sequence"/>
</dbReference>
<dbReference type="AlphaFoldDB" id="A0A7W8IHT6"/>
<dbReference type="CDD" id="cd01275">
    <property type="entry name" value="FHIT"/>
    <property type="match status" value="1"/>
</dbReference>
<dbReference type="SUPFAM" id="SSF54197">
    <property type="entry name" value="HIT-like"/>
    <property type="match status" value="1"/>
</dbReference>
<dbReference type="GO" id="GO:0000166">
    <property type="term" value="F:nucleotide binding"/>
    <property type="evidence" value="ECO:0007669"/>
    <property type="project" value="UniProtKB-KW"/>
</dbReference>